<name>A0A919MF90_9ACTN</name>
<keyword evidence="2" id="KW-1185">Reference proteome</keyword>
<sequence length="197" mass="22310">MTATRTKHELSRDLVRALRALRNADSEHRLRRLREVARLTFDLREHFLTPAGEPDWAGRTWAYRNHVREQYKEAGYEADEATNTQSNVRYHISNLARTRLSEDEIASLGLRKETPVEYNRSQRATARALLEAAQAAGKADDTEDVLRMLGTALLMLQKIPAATIGDMEADDRQKARGVLSKLRGIVADQLDATGREE</sequence>
<gene>
    <name evidence="1" type="ORF">Acy02nite_68570</name>
</gene>
<comment type="caution">
    <text evidence="1">The sequence shown here is derived from an EMBL/GenBank/DDBJ whole genome shotgun (WGS) entry which is preliminary data.</text>
</comment>
<organism evidence="1 2">
    <name type="scientific">Actinoplanes cyaneus</name>
    <dbReference type="NCBI Taxonomy" id="52696"/>
    <lineage>
        <taxon>Bacteria</taxon>
        <taxon>Bacillati</taxon>
        <taxon>Actinomycetota</taxon>
        <taxon>Actinomycetes</taxon>
        <taxon>Micromonosporales</taxon>
        <taxon>Micromonosporaceae</taxon>
        <taxon>Actinoplanes</taxon>
    </lineage>
</organism>
<dbReference type="EMBL" id="BOMH01000056">
    <property type="protein sequence ID" value="GID68976.1"/>
    <property type="molecule type" value="Genomic_DNA"/>
</dbReference>
<reference evidence="1" key="1">
    <citation type="submission" date="2021-01" db="EMBL/GenBank/DDBJ databases">
        <title>Whole genome shotgun sequence of Actinoplanes cyaneus NBRC 14990.</title>
        <authorList>
            <person name="Komaki H."/>
            <person name="Tamura T."/>
        </authorList>
    </citation>
    <scope>NUCLEOTIDE SEQUENCE</scope>
    <source>
        <strain evidence="1">NBRC 14990</strain>
    </source>
</reference>
<dbReference type="Proteomes" id="UP000619479">
    <property type="component" value="Unassembled WGS sequence"/>
</dbReference>
<proteinExistence type="predicted"/>
<dbReference type="AlphaFoldDB" id="A0A919MF90"/>
<evidence type="ECO:0000313" key="2">
    <source>
        <dbReference type="Proteomes" id="UP000619479"/>
    </source>
</evidence>
<dbReference type="RefSeq" id="WP_203750236.1">
    <property type="nucleotide sequence ID" value="NZ_BAAAUC010000001.1"/>
</dbReference>
<accession>A0A919MF90</accession>
<evidence type="ECO:0000313" key="1">
    <source>
        <dbReference type="EMBL" id="GID68976.1"/>
    </source>
</evidence>
<protein>
    <submittedName>
        <fullName evidence="1">Uncharacterized protein</fullName>
    </submittedName>
</protein>